<dbReference type="InterPro" id="IPR043129">
    <property type="entry name" value="ATPase_NBD"/>
</dbReference>
<evidence type="ECO:0000259" key="2">
    <source>
        <dbReference type="PROSITE" id="PS51063"/>
    </source>
</evidence>
<dbReference type="EMBL" id="JACGXP010000001">
    <property type="protein sequence ID" value="MBA8989459.1"/>
    <property type="molecule type" value="Genomic_DNA"/>
</dbReference>
<dbReference type="AlphaFoldDB" id="A0AAW3T1S3"/>
<proteinExistence type="inferred from homology"/>
<dbReference type="PROSITE" id="PS51063">
    <property type="entry name" value="HTH_CRP_2"/>
    <property type="match status" value="1"/>
</dbReference>
<dbReference type="InterPro" id="IPR000600">
    <property type="entry name" value="ROK"/>
</dbReference>
<dbReference type="GO" id="GO:0016301">
    <property type="term" value="F:kinase activity"/>
    <property type="evidence" value="ECO:0007669"/>
    <property type="project" value="UniProtKB-KW"/>
</dbReference>
<comment type="caution">
    <text evidence="3">The sequence shown here is derived from an EMBL/GenBank/DDBJ whole genome shotgun (WGS) entry which is preliminary data.</text>
</comment>
<evidence type="ECO:0000256" key="1">
    <source>
        <dbReference type="ARBA" id="ARBA00006479"/>
    </source>
</evidence>
<gene>
    <name evidence="3" type="ORF">FHW23_000691</name>
</gene>
<dbReference type="Proteomes" id="UP000590225">
    <property type="component" value="Unassembled WGS sequence"/>
</dbReference>
<dbReference type="SUPFAM" id="SSF46785">
    <property type="entry name" value="Winged helix' DNA-binding domain"/>
    <property type="match status" value="1"/>
</dbReference>
<keyword evidence="3" id="KW-0418">Kinase</keyword>
<dbReference type="PANTHER" id="PTHR18964">
    <property type="entry name" value="ROK (REPRESSOR, ORF, KINASE) FAMILY"/>
    <property type="match status" value="1"/>
</dbReference>
<dbReference type="InterPro" id="IPR049874">
    <property type="entry name" value="ROK_cs"/>
</dbReference>
<evidence type="ECO:0000313" key="4">
    <source>
        <dbReference type="Proteomes" id="UP000590225"/>
    </source>
</evidence>
<feature type="domain" description="HTH crp-type" evidence="2">
    <location>
        <begin position="1"/>
        <end position="74"/>
    </location>
</feature>
<dbReference type="InterPro" id="IPR036390">
    <property type="entry name" value="WH_DNA-bd_sf"/>
</dbReference>
<dbReference type="PANTHER" id="PTHR18964:SF173">
    <property type="entry name" value="GLUCOKINASE"/>
    <property type="match status" value="1"/>
</dbReference>
<dbReference type="Gene3D" id="1.10.10.10">
    <property type="entry name" value="Winged helix-like DNA-binding domain superfamily/Winged helix DNA-binding domain"/>
    <property type="match status" value="1"/>
</dbReference>
<dbReference type="GO" id="GO:0006355">
    <property type="term" value="P:regulation of DNA-templated transcription"/>
    <property type="evidence" value="ECO:0007669"/>
    <property type="project" value="InterPro"/>
</dbReference>
<protein>
    <submittedName>
        <fullName evidence="3">NBD/HSP70 family sugar kinase</fullName>
    </submittedName>
</protein>
<reference evidence="3 4" key="1">
    <citation type="submission" date="2020-07" db="EMBL/GenBank/DDBJ databases">
        <title>Above-ground endophytic microbial communities from plants in different locations in the United States.</title>
        <authorList>
            <person name="Frank C."/>
        </authorList>
    </citation>
    <scope>NUCLEOTIDE SEQUENCE [LARGE SCALE GENOMIC DNA]</scope>
    <source>
        <strain evidence="3 4">WPL5_2</strain>
    </source>
</reference>
<accession>A0AAW3T1S3</accession>
<dbReference type="Pfam" id="PF13412">
    <property type="entry name" value="HTH_24"/>
    <property type="match status" value="1"/>
</dbReference>
<sequence length="380" mass="39442">MTRAELAEKSGLTPTSITRIVKALLEEGLVVEAGFLDSTGGKRSSLLELNTTGRFAVGVSLDAGRLTYVVTDLAGTVVGRLVSPGIEQDAPGEDVIRIARELGQLLVQLDIPLESVVGVGVAGAGLDLGAGAERHSLTATEWESFALTEALEPRIGLPIVRDNDAACAALGQYWAGRVAATQDFATLYMSNGFGLGLMVGGSIARGASSNVGEIGHTIVDIDGPQCWCGARGCLEMLAAPRAVVAAALQDRDLADRLGLTGDPQRFRIDFDVIARAAAQGDAACCALVKRSAQYLAASALSIVNVLDLDRIVLAGPGFAEAGAIYVREIRDQLERYARTRGIHGVVVELADPGLDAAAGGAASLALQHALTPHAVRPSGW</sequence>
<dbReference type="GO" id="GO:0003677">
    <property type="term" value="F:DNA binding"/>
    <property type="evidence" value="ECO:0007669"/>
    <property type="project" value="InterPro"/>
</dbReference>
<dbReference type="Pfam" id="PF00480">
    <property type="entry name" value="ROK"/>
    <property type="match status" value="1"/>
</dbReference>
<comment type="similarity">
    <text evidence="1">Belongs to the ROK (NagC/XylR) family.</text>
</comment>
<dbReference type="Gene3D" id="3.30.420.40">
    <property type="match status" value="2"/>
</dbReference>
<dbReference type="PROSITE" id="PS01125">
    <property type="entry name" value="ROK"/>
    <property type="match status" value="1"/>
</dbReference>
<dbReference type="InterPro" id="IPR036388">
    <property type="entry name" value="WH-like_DNA-bd_sf"/>
</dbReference>
<dbReference type="InterPro" id="IPR012318">
    <property type="entry name" value="HTH_CRP"/>
</dbReference>
<dbReference type="SUPFAM" id="SSF53067">
    <property type="entry name" value="Actin-like ATPase domain"/>
    <property type="match status" value="1"/>
</dbReference>
<keyword evidence="3" id="KW-0808">Transferase</keyword>
<organism evidence="3 4">
    <name type="scientific">Curtobacterium pusillum</name>
    <dbReference type="NCBI Taxonomy" id="69373"/>
    <lineage>
        <taxon>Bacteria</taxon>
        <taxon>Bacillati</taxon>
        <taxon>Actinomycetota</taxon>
        <taxon>Actinomycetes</taxon>
        <taxon>Micrococcales</taxon>
        <taxon>Microbacteriaceae</taxon>
        <taxon>Curtobacterium</taxon>
    </lineage>
</organism>
<name>A0AAW3T1S3_9MICO</name>
<evidence type="ECO:0000313" key="3">
    <source>
        <dbReference type="EMBL" id="MBA8989459.1"/>
    </source>
</evidence>